<proteinExistence type="predicted"/>
<dbReference type="Proteomes" id="UP000218968">
    <property type="component" value="Chromosome"/>
</dbReference>
<evidence type="ECO:0000313" key="2">
    <source>
        <dbReference type="Proteomes" id="UP000218968"/>
    </source>
</evidence>
<gene>
    <name evidence="1" type="ORF">CNR27_05885</name>
</gene>
<dbReference type="AlphaFoldDB" id="A0A290XD06"/>
<sequence length="65" mass="6963">MDAAARARFKVGACKLRPLQTPVRGDTRCGCGHPPIAAVSQRRVAMGCELTNRAATRAWPRATVS</sequence>
<keyword evidence="2" id="KW-1185">Reference proteome</keyword>
<accession>A0A290XD06</accession>
<reference evidence="2" key="1">
    <citation type="submission" date="2017-09" db="EMBL/GenBank/DDBJ databases">
        <title>Luteimonas liuhanmingii sp.nov., isolated from the intestinal contents of Tibetan Plateau Pika in Yushu, Qinghai Province, China.</title>
        <authorList>
            <person name="Gui Z."/>
        </authorList>
    </citation>
    <scope>NUCLEOTIDE SEQUENCE [LARGE SCALE GENOMIC DNA]</scope>
    <source>
        <strain evidence="2">100111</strain>
    </source>
</reference>
<protein>
    <submittedName>
        <fullName evidence="1">Uncharacterized protein</fullName>
    </submittedName>
</protein>
<evidence type="ECO:0000313" key="1">
    <source>
        <dbReference type="EMBL" id="ATD67032.1"/>
    </source>
</evidence>
<name>A0A290XD06_9GAMM</name>
<dbReference type="EMBL" id="CP023406">
    <property type="protein sequence ID" value="ATD67032.1"/>
    <property type="molecule type" value="Genomic_DNA"/>
</dbReference>
<organism evidence="1 2">
    <name type="scientific">Luteimonas chenhongjianii</name>
    <dbReference type="NCBI Taxonomy" id="2006110"/>
    <lineage>
        <taxon>Bacteria</taxon>
        <taxon>Pseudomonadati</taxon>
        <taxon>Pseudomonadota</taxon>
        <taxon>Gammaproteobacteria</taxon>
        <taxon>Lysobacterales</taxon>
        <taxon>Lysobacteraceae</taxon>
        <taxon>Luteimonas</taxon>
    </lineage>
</organism>
<dbReference type="KEGG" id="lum:CNR27_05885"/>